<keyword evidence="3" id="KW-0597">Phosphoprotein</keyword>
<keyword evidence="5" id="KW-0547">Nucleotide-binding</keyword>
<name>A0A7W6M502_9RHOB</name>
<gene>
    <name evidence="10" type="ORF">GGR93_000290</name>
</gene>
<dbReference type="Proteomes" id="UP000565745">
    <property type="component" value="Unassembled WGS sequence"/>
</dbReference>
<dbReference type="PANTHER" id="PTHR41523">
    <property type="entry name" value="TWO-COMPONENT SYSTEM SENSOR PROTEIN"/>
    <property type="match status" value="1"/>
</dbReference>
<evidence type="ECO:0000313" key="11">
    <source>
        <dbReference type="Proteomes" id="UP000565745"/>
    </source>
</evidence>
<protein>
    <recommendedName>
        <fullName evidence="2">histidine kinase</fullName>
        <ecNumber evidence="2">2.7.13.3</ecNumber>
    </recommendedName>
</protein>
<keyword evidence="11" id="KW-1185">Reference proteome</keyword>
<dbReference type="AlphaFoldDB" id="A0A7W6M502"/>
<evidence type="ECO:0000256" key="3">
    <source>
        <dbReference type="ARBA" id="ARBA00022553"/>
    </source>
</evidence>
<evidence type="ECO:0000256" key="2">
    <source>
        <dbReference type="ARBA" id="ARBA00012438"/>
    </source>
</evidence>
<keyword evidence="8" id="KW-0812">Transmembrane</keyword>
<keyword evidence="4" id="KW-0808">Transferase</keyword>
<keyword evidence="8" id="KW-1133">Transmembrane helix</keyword>
<dbReference type="EMBL" id="JACIFU010000001">
    <property type="protein sequence ID" value="MBB4172529.1"/>
    <property type="molecule type" value="Genomic_DNA"/>
</dbReference>
<dbReference type="InterPro" id="IPR011495">
    <property type="entry name" value="Sig_transdc_His_kin_sub2_dim/P"/>
</dbReference>
<keyword evidence="7" id="KW-0067">ATP-binding</keyword>
<keyword evidence="8" id="KW-0472">Membrane</keyword>
<accession>A0A7W6M502</accession>
<dbReference type="Gene3D" id="3.30.450.20">
    <property type="entry name" value="PAS domain"/>
    <property type="match status" value="2"/>
</dbReference>
<dbReference type="RefSeq" id="WP_241461317.1">
    <property type="nucleotide sequence ID" value="NZ_JACIFU010000001.1"/>
</dbReference>
<evidence type="ECO:0000256" key="7">
    <source>
        <dbReference type="ARBA" id="ARBA00022840"/>
    </source>
</evidence>
<dbReference type="GO" id="GO:0004673">
    <property type="term" value="F:protein histidine kinase activity"/>
    <property type="evidence" value="ECO:0007669"/>
    <property type="project" value="UniProtKB-EC"/>
</dbReference>
<dbReference type="GO" id="GO:0005524">
    <property type="term" value="F:ATP binding"/>
    <property type="evidence" value="ECO:0007669"/>
    <property type="project" value="UniProtKB-KW"/>
</dbReference>
<dbReference type="SUPFAM" id="SSF55874">
    <property type="entry name" value="ATPase domain of HSP90 chaperone/DNA topoisomerase II/histidine kinase"/>
    <property type="match status" value="1"/>
</dbReference>
<feature type="transmembrane region" description="Helical" evidence="8">
    <location>
        <begin position="267"/>
        <end position="287"/>
    </location>
</feature>
<comment type="caution">
    <text evidence="10">The sequence shown here is derived from an EMBL/GenBank/DDBJ whole genome shotgun (WGS) entry which is preliminary data.</text>
</comment>
<dbReference type="InterPro" id="IPR036890">
    <property type="entry name" value="HATPase_C_sf"/>
</dbReference>
<dbReference type="PANTHER" id="PTHR41523:SF8">
    <property type="entry name" value="ETHYLENE RESPONSE SENSOR PROTEIN"/>
    <property type="match status" value="1"/>
</dbReference>
<evidence type="ECO:0000313" key="10">
    <source>
        <dbReference type="EMBL" id="MBB4172529.1"/>
    </source>
</evidence>
<sequence>MRVLLFLSLALLPIGLIAISQTQQIARDNRASADVLLLAATEQASSAERAVLQTAFSTASALVPIVELMHTDTERCSEFMRAYQRANSQYSLVGFIRTDGRMQCSSADNEFNFSDSEGFRRIVDEQKLRATALQNGAYSQRPVTVVSIPIRANSDTTGFLSVSIPSDTFDRVVEPDRPMKPLALITFNEDGEILTTERGLDLAGSEVPKGRIFEDFVGEPPSVVFAPNQKGVERVYSIMPLVPGAVHAAAVWPTTTPFLNPGFLERLTAFLPVAMWAASLIVAFWALNRLAIRHIRKLGRQMRRFAINRNLPRKLLGNGVPFELVEMEAAFISMGESILRDEATLEDSLREKNILLKEVHHRVKNNLQMISSIMNMQIRQAKTEDSKLVLRRLQERILSLATVHKNLYQTDELVRVDVAVLLKEVVNQLLSVGLAPGSNVDVKQSYVPLSIEADDAAPLTLLVSEAMTNALKHICQDGRSESRIEIELVSTGPESARLSLINSKGGETDEAGTGLGSRLIEAFARQLNGQVEVTETEDSYEMVLTFPVPQSNKPTYDY</sequence>
<reference evidence="10 11" key="1">
    <citation type="submission" date="2020-08" db="EMBL/GenBank/DDBJ databases">
        <title>Genomic Encyclopedia of Type Strains, Phase IV (KMG-IV): sequencing the most valuable type-strain genomes for metagenomic binning, comparative biology and taxonomic classification.</title>
        <authorList>
            <person name="Goeker M."/>
        </authorList>
    </citation>
    <scope>NUCLEOTIDE SEQUENCE [LARGE SCALE GENOMIC DNA]</scope>
    <source>
        <strain evidence="10 11">DSM 101015</strain>
    </source>
</reference>
<evidence type="ECO:0000256" key="6">
    <source>
        <dbReference type="ARBA" id="ARBA00022777"/>
    </source>
</evidence>
<proteinExistence type="predicted"/>
<comment type="catalytic activity">
    <reaction evidence="1">
        <text>ATP + protein L-histidine = ADP + protein N-phospho-L-histidine.</text>
        <dbReference type="EC" id="2.7.13.3"/>
    </reaction>
</comment>
<dbReference type="Pfam" id="PF07568">
    <property type="entry name" value="HisKA_2"/>
    <property type="match status" value="1"/>
</dbReference>
<organism evidence="10 11">
    <name type="scientific">Sulfitobacter noctilucicola</name>
    <dbReference type="NCBI Taxonomy" id="1342301"/>
    <lineage>
        <taxon>Bacteria</taxon>
        <taxon>Pseudomonadati</taxon>
        <taxon>Pseudomonadota</taxon>
        <taxon>Alphaproteobacteria</taxon>
        <taxon>Rhodobacterales</taxon>
        <taxon>Roseobacteraceae</taxon>
        <taxon>Sulfitobacter</taxon>
    </lineage>
</organism>
<dbReference type="EC" id="2.7.13.3" evidence="2"/>
<evidence type="ECO:0000259" key="9">
    <source>
        <dbReference type="Pfam" id="PF07568"/>
    </source>
</evidence>
<evidence type="ECO:0000256" key="5">
    <source>
        <dbReference type="ARBA" id="ARBA00022741"/>
    </source>
</evidence>
<dbReference type="Gene3D" id="3.30.565.10">
    <property type="entry name" value="Histidine kinase-like ATPase, C-terminal domain"/>
    <property type="match status" value="1"/>
</dbReference>
<evidence type="ECO:0000256" key="1">
    <source>
        <dbReference type="ARBA" id="ARBA00000085"/>
    </source>
</evidence>
<evidence type="ECO:0000256" key="8">
    <source>
        <dbReference type="SAM" id="Phobius"/>
    </source>
</evidence>
<feature type="domain" description="Signal transduction histidine kinase subgroup 2 dimerisation and phosphoacceptor" evidence="9">
    <location>
        <begin position="358"/>
        <end position="431"/>
    </location>
</feature>
<keyword evidence="6 10" id="KW-0418">Kinase</keyword>
<evidence type="ECO:0000256" key="4">
    <source>
        <dbReference type="ARBA" id="ARBA00022679"/>
    </source>
</evidence>